<proteinExistence type="predicted"/>
<feature type="transmembrane region" description="Helical" evidence="1">
    <location>
        <begin position="152"/>
        <end position="172"/>
    </location>
</feature>
<keyword evidence="1" id="KW-1133">Transmembrane helix</keyword>
<protein>
    <recommendedName>
        <fullName evidence="4">Acyltransferase family protein</fullName>
    </recommendedName>
</protein>
<name>A0A1I6JL36_9FIRM</name>
<feature type="transmembrane region" description="Helical" evidence="1">
    <location>
        <begin position="178"/>
        <end position="201"/>
    </location>
</feature>
<evidence type="ECO:0000313" key="3">
    <source>
        <dbReference type="Proteomes" id="UP000214760"/>
    </source>
</evidence>
<dbReference type="AlphaFoldDB" id="A0A1I6JL36"/>
<reference evidence="2 3" key="1">
    <citation type="submission" date="2016-10" db="EMBL/GenBank/DDBJ databases">
        <authorList>
            <person name="de Groot N.N."/>
        </authorList>
    </citation>
    <scope>NUCLEOTIDE SEQUENCE [LARGE SCALE GENOMIC DNA]</scope>
    <source>
        <strain evidence="2 3">F</strain>
    </source>
</reference>
<keyword evidence="1" id="KW-0812">Transmembrane</keyword>
<feature type="transmembrane region" description="Helical" evidence="1">
    <location>
        <begin position="28"/>
        <end position="49"/>
    </location>
</feature>
<evidence type="ECO:0000256" key="1">
    <source>
        <dbReference type="SAM" id="Phobius"/>
    </source>
</evidence>
<keyword evidence="1" id="KW-0472">Membrane</keyword>
<feature type="transmembrane region" description="Helical" evidence="1">
    <location>
        <begin position="55"/>
        <end position="78"/>
    </location>
</feature>
<dbReference type="Proteomes" id="UP000214760">
    <property type="component" value="Unassembled WGS sequence"/>
</dbReference>
<feature type="transmembrane region" description="Helical" evidence="1">
    <location>
        <begin position="123"/>
        <end position="140"/>
    </location>
</feature>
<evidence type="ECO:0000313" key="2">
    <source>
        <dbReference type="EMBL" id="SFR79631.1"/>
    </source>
</evidence>
<organism evidence="2 3">
    <name type="scientific">[Clostridium] aminophilum</name>
    <dbReference type="NCBI Taxonomy" id="1526"/>
    <lineage>
        <taxon>Bacteria</taxon>
        <taxon>Bacillati</taxon>
        <taxon>Bacillota</taxon>
        <taxon>Clostridia</taxon>
        <taxon>Lachnospirales</taxon>
        <taxon>Lachnospiraceae</taxon>
    </lineage>
</organism>
<dbReference type="EMBL" id="FOZC01000008">
    <property type="protein sequence ID" value="SFR79631.1"/>
    <property type="molecule type" value="Genomic_DNA"/>
</dbReference>
<accession>A0A1I6JL36</accession>
<feature type="transmembrane region" description="Helical" evidence="1">
    <location>
        <begin position="90"/>
        <end position="111"/>
    </location>
</feature>
<gene>
    <name evidence="2" type="ORF">SAMN02910262_01648</name>
</gene>
<sequence>MVYYVFVYCEFILLIPTMDKLARSKYKCLGFVISPLEIIIMRLFPLMTGYEVNKYIGLIMHVSCLGWFTYYYLGYMLGNGLLEIKLPTSRILILLVGAIGLQIAEGLWYFSMGEQNCGTQLKLSAILTGSKFVLLGYRYLETEKTPAPKILHLLGDYSFGIFFSHLAVMSVLRRLPYYRQIAVFPVNSVVAIYVSLLCVIVGKKILGKYAKYLAL</sequence>
<evidence type="ECO:0008006" key="4">
    <source>
        <dbReference type="Google" id="ProtNLM"/>
    </source>
</evidence>